<dbReference type="Pfam" id="PF13391">
    <property type="entry name" value="HNH_2"/>
    <property type="match status" value="1"/>
</dbReference>
<organism evidence="2 3">
    <name type="scientific">Phytohabitans suffuscus</name>
    <dbReference type="NCBI Taxonomy" id="624315"/>
    <lineage>
        <taxon>Bacteria</taxon>
        <taxon>Bacillati</taxon>
        <taxon>Actinomycetota</taxon>
        <taxon>Actinomycetes</taxon>
        <taxon>Micromonosporales</taxon>
        <taxon>Micromonosporaceae</taxon>
    </lineage>
</organism>
<accession>A0A6F8YKI1</accession>
<reference evidence="2 3" key="2">
    <citation type="submission" date="2020-03" db="EMBL/GenBank/DDBJ databases">
        <authorList>
            <person name="Ichikawa N."/>
            <person name="Kimura A."/>
            <person name="Kitahashi Y."/>
            <person name="Uohara A."/>
        </authorList>
    </citation>
    <scope>NUCLEOTIDE SEQUENCE [LARGE SCALE GENOMIC DNA]</scope>
    <source>
        <strain evidence="2 3">NBRC 105367</strain>
    </source>
</reference>
<keyword evidence="3" id="KW-1185">Reference proteome</keyword>
<dbReference type="RefSeq" id="WP_232074852.1">
    <property type="nucleotide sequence ID" value="NZ_AP022871.1"/>
</dbReference>
<dbReference type="AlphaFoldDB" id="A0A6F8YKI1"/>
<evidence type="ECO:0000259" key="1">
    <source>
        <dbReference type="Pfam" id="PF13391"/>
    </source>
</evidence>
<sequence length="317" mass="35506">MVQTAGVKAYVGVTDGDWYRFLAARPSLAEVNFWRPGGGREFRVLTPGEPFFFKTHYPDNRVVGGGFYSGFAQLPISTAWELFAEANGVDSLEQMRARVGQYRRVPIQSREDPVIGCVFVRDVVFFSQDALADPPPEFAPNIVQGKGYDLAVRSFEGYFAELLARLVGGPIEVDLGTPWHRSGPVYGDARLTPQRLGQQSFQAVVLSAYHHRCAVTGGRIRPVLQAAHIRPLPEGGEHRLDNGLLLRSDVHTLYDRGYLGVDPKHRLLVSPRLRTEFGNGEQFYSRAGQLIAVPERRADRPNREFLEWHLDTVFKAA</sequence>
<dbReference type="EMBL" id="AP022871">
    <property type="protein sequence ID" value="BCB86622.1"/>
    <property type="molecule type" value="Genomic_DNA"/>
</dbReference>
<dbReference type="KEGG" id="psuu:Psuf_039350"/>
<name>A0A6F8YKI1_9ACTN</name>
<protein>
    <recommendedName>
        <fullName evidence="1">HNH nuclease domain-containing protein</fullName>
    </recommendedName>
</protein>
<dbReference type="CDD" id="cd00085">
    <property type="entry name" value="HNHc"/>
    <property type="match status" value="1"/>
</dbReference>
<dbReference type="Proteomes" id="UP000503011">
    <property type="component" value="Chromosome"/>
</dbReference>
<proteinExistence type="predicted"/>
<evidence type="ECO:0000313" key="3">
    <source>
        <dbReference type="Proteomes" id="UP000503011"/>
    </source>
</evidence>
<evidence type="ECO:0000313" key="2">
    <source>
        <dbReference type="EMBL" id="BCB86622.1"/>
    </source>
</evidence>
<feature type="domain" description="HNH nuclease" evidence="1">
    <location>
        <begin position="213"/>
        <end position="262"/>
    </location>
</feature>
<gene>
    <name evidence="2" type="ORF">Psuf_039350</name>
</gene>
<reference evidence="2 3" key="1">
    <citation type="submission" date="2020-03" db="EMBL/GenBank/DDBJ databases">
        <title>Whole genome shotgun sequence of Phytohabitans suffuscus NBRC 105367.</title>
        <authorList>
            <person name="Komaki H."/>
            <person name="Tamura T."/>
        </authorList>
    </citation>
    <scope>NUCLEOTIDE SEQUENCE [LARGE SCALE GENOMIC DNA]</scope>
    <source>
        <strain evidence="2 3">NBRC 105367</strain>
    </source>
</reference>
<dbReference type="InterPro" id="IPR003615">
    <property type="entry name" value="HNH_nuc"/>
</dbReference>